<dbReference type="EMBL" id="CP063458">
    <property type="protein sequence ID" value="QOV89874.1"/>
    <property type="molecule type" value="Genomic_DNA"/>
</dbReference>
<feature type="region of interest" description="Disordered" evidence="1">
    <location>
        <begin position="280"/>
        <end position="310"/>
    </location>
</feature>
<feature type="compositionally biased region" description="Polar residues" evidence="1">
    <location>
        <begin position="1"/>
        <end position="19"/>
    </location>
</feature>
<dbReference type="PANTHER" id="PTHR48090">
    <property type="entry name" value="UNDECAPRENYL-PHOSPHATE 4-DEOXY-4-FORMAMIDO-L-ARABINOSE TRANSFERASE-RELATED"/>
    <property type="match status" value="1"/>
</dbReference>
<evidence type="ECO:0000259" key="2">
    <source>
        <dbReference type="Pfam" id="PF00535"/>
    </source>
</evidence>
<keyword evidence="4" id="KW-1185">Reference proteome</keyword>
<evidence type="ECO:0000313" key="4">
    <source>
        <dbReference type="Proteomes" id="UP000593765"/>
    </source>
</evidence>
<evidence type="ECO:0000256" key="1">
    <source>
        <dbReference type="SAM" id="MobiDB-lite"/>
    </source>
</evidence>
<dbReference type="Proteomes" id="UP000593765">
    <property type="component" value="Chromosome"/>
</dbReference>
<dbReference type="RefSeq" id="WP_206292934.1">
    <property type="nucleotide sequence ID" value="NZ_CP063458.1"/>
</dbReference>
<feature type="domain" description="Glycosyltransferase 2-like" evidence="2">
    <location>
        <begin position="38"/>
        <end position="210"/>
    </location>
</feature>
<dbReference type="InterPro" id="IPR029044">
    <property type="entry name" value="Nucleotide-diphossugar_trans"/>
</dbReference>
<dbReference type="KEGG" id="hbs:IPV69_00420"/>
<protein>
    <submittedName>
        <fullName evidence="3">Glycosyltransferase family 2 protein</fullName>
    </submittedName>
</protein>
<dbReference type="Pfam" id="PF00535">
    <property type="entry name" value="Glycos_transf_2"/>
    <property type="match status" value="1"/>
</dbReference>
<dbReference type="SUPFAM" id="SSF53448">
    <property type="entry name" value="Nucleotide-diphospho-sugar transferases"/>
    <property type="match status" value="1"/>
</dbReference>
<dbReference type="CDD" id="cd04179">
    <property type="entry name" value="DPM_DPG-synthase_like"/>
    <property type="match status" value="1"/>
</dbReference>
<feature type="region of interest" description="Disordered" evidence="1">
    <location>
        <begin position="1"/>
        <end position="20"/>
    </location>
</feature>
<accession>A0A7M2WX04</accession>
<gene>
    <name evidence="3" type="ORF">IPV69_00420</name>
</gene>
<dbReference type="InterPro" id="IPR001173">
    <property type="entry name" value="Glyco_trans_2-like"/>
</dbReference>
<dbReference type="InterPro" id="IPR050256">
    <property type="entry name" value="Glycosyltransferase_2"/>
</dbReference>
<dbReference type="AlphaFoldDB" id="A0A7M2WX04"/>
<sequence length="310" mass="34824">MSELAETSSTSSDKTTPVVTLSPAEPMARDWKQPRIGILVVAYNAENTLRGVLHRIPEPIVRKIDEIFIFDDASSDNTAAVGRACRDELPHAKISVFKNPVNLMYGGNQARGYIYAMEQNLDIVVLLHGDGQYAPEVMQDLLTPLEKGEAECVMGSRMMVKGAALKGNMPMYKYVGNKVLTYMENKLIGTKLSEFHSGYRAYSVHALKKLPLGRLTFNWHFDTQIIIELLKKNFRIKEVPIPTYYGDEICHVNGVVYAMNCVKEAVRYCLFDRWKRPRNGQRDRNAALPSPSRPQEQSPADLQARAGTAT</sequence>
<organism evidence="3 4">
    <name type="scientific">Humisphaera borealis</name>
    <dbReference type="NCBI Taxonomy" id="2807512"/>
    <lineage>
        <taxon>Bacteria</taxon>
        <taxon>Pseudomonadati</taxon>
        <taxon>Planctomycetota</taxon>
        <taxon>Phycisphaerae</taxon>
        <taxon>Tepidisphaerales</taxon>
        <taxon>Tepidisphaeraceae</taxon>
        <taxon>Humisphaera</taxon>
    </lineage>
</organism>
<name>A0A7M2WX04_9BACT</name>
<dbReference type="Gene3D" id="3.90.550.10">
    <property type="entry name" value="Spore Coat Polysaccharide Biosynthesis Protein SpsA, Chain A"/>
    <property type="match status" value="1"/>
</dbReference>
<proteinExistence type="predicted"/>
<evidence type="ECO:0000313" key="3">
    <source>
        <dbReference type="EMBL" id="QOV89874.1"/>
    </source>
</evidence>
<dbReference type="PANTHER" id="PTHR48090:SF7">
    <property type="entry name" value="RFBJ PROTEIN"/>
    <property type="match status" value="1"/>
</dbReference>
<reference evidence="3 4" key="1">
    <citation type="submission" date="2020-10" db="EMBL/GenBank/DDBJ databases">
        <title>Wide distribution of Phycisphaera-like planctomycetes from WD2101 soil group in peatlands and genome analysis of the first cultivated representative.</title>
        <authorList>
            <person name="Dedysh S.N."/>
            <person name="Beletsky A.V."/>
            <person name="Ivanova A."/>
            <person name="Kulichevskaya I.S."/>
            <person name="Suzina N.E."/>
            <person name="Philippov D.A."/>
            <person name="Rakitin A.L."/>
            <person name="Mardanov A.V."/>
            <person name="Ravin N.V."/>
        </authorList>
    </citation>
    <scope>NUCLEOTIDE SEQUENCE [LARGE SCALE GENOMIC DNA]</scope>
    <source>
        <strain evidence="3 4">M1803</strain>
    </source>
</reference>